<reference evidence="2 3" key="1">
    <citation type="submission" date="2014-04" db="EMBL/GenBank/DDBJ databases">
        <authorList>
            <consortium name="DOE Joint Genome Institute"/>
            <person name="Kuo A."/>
            <person name="Martino E."/>
            <person name="Perotto S."/>
            <person name="Kohler A."/>
            <person name="Nagy L.G."/>
            <person name="Floudas D."/>
            <person name="Copeland A."/>
            <person name="Barry K.W."/>
            <person name="Cichocki N."/>
            <person name="Veneault-Fourrey C."/>
            <person name="LaButti K."/>
            <person name="Lindquist E.A."/>
            <person name="Lipzen A."/>
            <person name="Lundell T."/>
            <person name="Morin E."/>
            <person name="Murat C."/>
            <person name="Sun H."/>
            <person name="Tunlid A."/>
            <person name="Henrissat B."/>
            <person name="Grigoriev I.V."/>
            <person name="Hibbett D.S."/>
            <person name="Martin F."/>
            <person name="Nordberg H.P."/>
            <person name="Cantor M.N."/>
            <person name="Hua S.X."/>
        </authorList>
    </citation>
    <scope>NUCLEOTIDE SEQUENCE [LARGE SCALE GENOMIC DNA]</scope>
    <source>
        <strain evidence="2 3">Zn</strain>
    </source>
</reference>
<name>A0A0C3CSX4_OIDMZ</name>
<dbReference type="Gene3D" id="3.40.50.1820">
    <property type="entry name" value="alpha/beta hydrolase"/>
    <property type="match status" value="1"/>
</dbReference>
<reference evidence="3" key="2">
    <citation type="submission" date="2015-01" db="EMBL/GenBank/DDBJ databases">
        <title>Evolutionary Origins and Diversification of the Mycorrhizal Mutualists.</title>
        <authorList>
            <consortium name="DOE Joint Genome Institute"/>
            <consortium name="Mycorrhizal Genomics Consortium"/>
            <person name="Kohler A."/>
            <person name="Kuo A."/>
            <person name="Nagy L.G."/>
            <person name="Floudas D."/>
            <person name="Copeland A."/>
            <person name="Barry K.W."/>
            <person name="Cichocki N."/>
            <person name="Veneault-Fourrey C."/>
            <person name="LaButti K."/>
            <person name="Lindquist E.A."/>
            <person name="Lipzen A."/>
            <person name="Lundell T."/>
            <person name="Morin E."/>
            <person name="Murat C."/>
            <person name="Riley R."/>
            <person name="Ohm R."/>
            <person name="Sun H."/>
            <person name="Tunlid A."/>
            <person name="Henrissat B."/>
            <person name="Grigoriev I.V."/>
            <person name="Hibbett D.S."/>
            <person name="Martin F."/>
        </authorList>
    </citation>
    <scope>NUCLEOTIDE SEQUENCE [LARGE SCALE GENOMIC DNA]</scope>
    <source>
        <strain evidence="3">Zn</strain>
    </source>
</reference>
<dbReference type="Pfam" id="PF12697">
    <property type="entry name" value="Abhydrolase_6"/>
    <property type="match status" value="1"/>
</dbReference>
<organism evidence="2 3">
    <name type="scientific">Oidiodendron maius (strain Zn)</name>
    <dbReference type="NCBI Taxonomy" id="913774"/>
    <lineage>
        <taxon>Eukaryota</taxon>
        <taxon>Fungi</taxon>
        <taxon>Dikarya</taxon>
        <taxon>Ascomycota</taxon>
        <taxon>Pezizomycotina</taxon>
        <taxon>Leotiomycetes</taxon>
        <taxon>Leotiomycetes incertae sedis</taxon>
        <taxon>Myxotrichaceae</taxon>
        <taxon>Oidiodendron</taxon>
    </lineage>
</organism>
<dbReference type="InterPro" id="IPR000073">
    <property type="entry name" value="AB_hydrolase_1"/>
</dbReference>
<dbReference type="ESTHER" id="9pezi-a0a0c3csx4">
    <property type="family name" value="MpaH"/>
</dbReference>
<dbReference type="InParanoid" id="A0A0C3CSX4"/>
<dbReference type="STRING" id="913774.A0A0C3CSX4"/>
<keyword evidence="3" id="KW-1185">Reference proteome</keyword>
<evidence type="ECO:0000259" key="1">
    <source>
        <dbReference type="Pfam" id="PF12697"/>
    </source>
</evidence>
<proteinExistence type="predicted"/>
<gene>
    <name evidence="2" type="ORF">OIDMADRAFT_161989</name>
</gene>
<dbReference type="HOGENOM" id="CLU_036837_0_0_1"/>
<protein>
    <recommendedName>
        <fullName evidence="1">AB hydrolase-1 domain-containing protein</fullName>
    </recommendedName>
</protein>
<feature type="domain" description="AB hydrolase-1" evidence="1">
    <location>
        <begin position="60"/>
        <end position="366"/>
    </location>
</feature>
<accession>A0A0C3CSX4</accession>
<dbReference type="SUPFAM" id="SSF53474">
    <property type="entry name" value="alpha/beta-Hydrolases"/>
    <property type="match status" value="1"/>
</dbReference>
<dbReference type="EMBL" id="KN832875">
    <property type="protein sequence ID" value="KIN02089.1"/>
    <property type="molecule type" value="Genomic_DNA"/>
</dbReference>
<sequence length="419" mass="47262">MSSSPVFEVKQHILECQHIRDYPRATIQTQEDVLYLAIKQYIPLDNPHPQDGDLTIIGAHANGFPKEMYEPLWEDLYASSKRYGIRIRSIWIADVAQQGASGVLNEHLLGNDPSWNDHARDLLHMINHFRSEMPMPLAGIGHSFGGCALINLALMHPRLLTTVVLLDPVIQDTETPSAAGIPAYLSTFRRDIWSSRAEAEAAFRKQKFYQSWDPRVFDRWFKYGIRETPTSLHPNENGSVTLSTTKHQECFTFLRPSWPGLSVDGSKVIDREKVPDIDPTGPPKFPFYRPEPTATFRRLAEVRPSVLYIFGADSGMSSPHFRQLKMNVTGTGVGGSGGAKEGRVKEVVLKGIGHLVAMEASVQCADAAAPWLSQELEKFRATRREYLEWTKKTFVEKTTMSQEWQKRMGETLKAPKGKI</sequence>
<dbReference type="InterPro" id="IPR029058">
    <property type="entry name" value="AB_hydrolase_fold"/>
</dbReference>
<dbReference type="OrthoDB" id="94039at2759"/>
<dbReference type="FunFam" id="3.40.50.1820:FF:000214">
    <property type="entry name" value="Toxin biosynthesis protein, putative"/>
    <property type="match status" value="1"/>
</dbReference>
<dbReference type="Proteomes" id="UP000054321">
    <property type="component" value="Unassembled WGS sequence"/>
</dbReference>
<dbReference type="AlphaFoldDB" id="A0A0C3CSX4"/>
<evidence type="ECO:0000313" key="2">
    <source>
        <dbReference type="EMBL" id="KIN02089.1"/>
    </source>
</evidence>
<evidence type="ECO:0000313" key="3">
    <source>
        <dbReference type="Proteomes" id="UP000054321"/>
    </source>
</evidence>